<evidence type="ECO:0000256" key="1">
    <source>
        <dbReference type="SAM" id="Phobius"/>
    </source>
</evidence>
<keyword evidence="1" id="KW-0812">Transmembrane</keyword>
<keyword evidence="1" id="KW-0472">Membrane</keyword>
<dbReference type="InterPro" id="IPR020017">
    <property type="entry name" value="XapX_domain"/>
</dbReference>
<dbReference type="RefSeq" id="WP_048900978.1">
    <property type="nucleotide sequence ID" value="NZ_AP024853.1"/>
</dbReference>
<keyword evidence="1" id="KW-1133">Transmembrane helix</keyword>
<dbReference type="AlphaFoldDB" id="A0A0J8V4V4"/>
<name>A0A0J8V4V4_9GAMM</name>
<dbReference type="OrthoDB" id="8778565at2"/>
<evidence type="ECO:0000313" key="3">
    <source>
        <dbReference type="Proteomes" id="UP000240481"/>
    </source>
</evidence>
<accession>A0A0J8V4V4</accession>
<gene>
    <name evidence="2" type="ORF">C9I94_18545</name>
</gene>
<organism evidence="2 3">
    <name type="scientific">Photobacterium swingsii</name>
    <dbReference type="NCBI Taxonomy" id="680026"/>
    <lineage>
        <taxon>Bacteria</taxon>
        <taxon>Pseudomonadati</taxon>
        <taxon>Pseudomonadota</taxon>
        <taxon>Gammaproteobacteria</taxon>
        <taxon>Vibrionales</taxon>
        <taxon>Vibrionaceae</taxon>
        <taxon>Photobacterium</taxon>
    </lineage>
</organism>
<dbReference type="Proteomes" id="UP000240481">
    <property type="component" value="Unassembled WGS sequence"/>
</dbReference>
<reference evidence="2 3" key="1">
    <citation type="submission" date="2018-01" db="EMBL/GenBank/DDBJ databases">
        <title>Whole genome sequencing of Histamine producing bacteria.</title>
        <authorList>
            <person name="Butler K."/>
        </authorList>
    </citation>
    <scope>NUCLEOTIDE SEQUENCE [LARGE SCALE GENOMIC DNA]</scope>
    <source>
        <strain evidence="2 3">DSM 24669</strain>
    </source>
</reference>
<dbReference type="NCBIfam" id="TIGR03510">
    <property type="entry name" value="XapX"/>
    <property type="match status" value="1"/>
</dbReference>
<comment type="caution">
    <text evidence="2">The sequence shown here is derived from an EMBL/GenBank/DDBJ whole genome shotgun (WGS) entry which is preliminary data.</text>
</comment>
<dbReference type="EMBL" id="PYLZ01000011">
    <property type="protein sequence ID" value="PSW22783.1"/>
    <property type="molecule type" value="Genomic_DNA"/>
</dbReference>
<dbReference type="STRING" id="680026.AB733_23470"/>
<feature type="transmembrane region" description="Helical" evidence="1">
    <location>
        <begin position="29"/>
        <end position="47"/>
    </location>
</feature>
<sequence>MSEILLATFAGFIVGIFFTAIKLPLPAPPVLPGIMGIVGVYLGGVAYQSIVERFFS</sequence>
<protein>
    <submittedName>
        <fullName evidence="2">XapX domain-containing protein</fullName>
    </submittedName>
</protein>
<evidence type="ECO:0000313" key="2">
    <source>
        <dbReference type="EMBL" id="PSW22783.1"/>
    </source>
</evidence>
<proteinExistence type="predicted"/>
<keyword evidence="3" id="KW-1185">Reference proteome</keyword>